<dbReference type="PANTHER" id="PTHR33788:SF1">
    <property type="entry name" value="ZINC-BINDING PROTEIN"/>
    <property type="match status" value="1"/>
</dbReference>
<dbReference type="InterPro" id="IPR007513">
    <property type="entry name" value="SERF-like_N"/>
</dbReference>
<feature type="domain" description="Small EDRK-rich factor-like N-terminal" evidence="1">
    <location>
        <begin position="4"/>
        <end position="36"/>
    </location>
</feature>
<dbReference type="InterPro" id="IPR026939">
    <property type="entry name" value="ZNF706/At2g23090_sf"/>
</dbReference>
<dbReference type="RefSeq" id="XP_028874570.1">
    <property type="nucleotide sequence ID" value="XM_029019449.1"/>
</dbReference>
<dbReference type="GeneID" id="39979228"/>
<feature type="domain" description="At2g23090-like zinc-binding" evidence="2">
    <location>
        <begin position="39"/>
        <end position="75"/>
    </location>
</feature>
<dbReference type="Pfam" id="PF04419">
    <property type="entry name" value="SERF-like_N"/>
    <property type="match status" value="1"/>
</dbReference>
<accession>A0A1J4MG57</accession>
<gene>
    <name evidence="3" type="ORF">cubi_02438</name>
</gene>
<evidence type="ECO:0000313" key="3">
    <source>
        <dbReference type="EMBL" id="OII73206.1"/>
    </source>
</evidence>
<evidence type="ECO:0000259" key="1">
    <source>
        <dbReference type="Pfam" id="PF04419"/>
    </source>
</evidence>
<dbReference type="PANTHER" id="PTHR33788">
    <property type="entry name" value="OS07G0114300 PROTEIN"/>
    <property type="match status" value="1"/>
</dbReference>
<dbReference type="OrthoDB" id="370932at2759"/>
<dbReference type="InterPro" id="IPR039438">
    <property type="entry name" value="At2g23090-like_Znf"/>
</dbReference>
<comment type="caution">
    <text evidence="3">The sequence shown here is derived from an EMBL/GenBank/DDBJ whole genome shotgun (WGS) entry which is preliminary data.</text>
</comment>
<dbReference type="SUPFAM" id="SSF118359">
    <property type="entry name" value="Expressed protein At2g23090/F21P24.15"/>
    <property type="match status" value="1"/>
</dbReference>
<reference evidence="3 4" key="1">
    <citation type="submission" date="2016-10" db="EMBL/GenBank/DDBJ databases">
        <title>Reductive evolution of mitochondrial metabolism and differential evolution of invasion-related proteins in Cryptosporidium.</title>
        <authorList>
            <person name="Liu S."/>
            <person name="Roellig D.M."/>
            <person name="Guo Y."/>
            <person name="Li N."/>
            <person name="Frace M.A."/>
            <person name="Tang K."/>
            <person name="Zhang L."/>
            <person name="Feng Y."/>
            <person name="Xiao L."/>
        </authorList>
    </citation>
    <scope>NUCLEOTIDE SEQUENCE [LARGE SCALE GENOMIC DNA]</scope>
    <source>
        <strain evidence="3">39726</strain>
    </source>
</reference>
<name>A0A1J4MG57_9CRYT</name>
<protein>
    <submittedName>
        <fullName evidence="3">Uncharacterized protein</fullName>
    </submittedName>
</protein>
<proteinExistence type="predicted"/>
<organism evidence="3 4">
    <name type="scientific">Cryptosporidium ubiquitum</name>
    <dbReference type="NCBI Taxonomy" id="857276"/>
    <lineage>
        <taxon>Eukaryota</taxon>
        <taxon>Sar</taxon>
        <taxon>Alveolata</taxon>
        <taxon>Apicomplexa</taxon>
        <taxon>Conoidasida</taxon>
        <taxon>Coccidia</taxon>
        <taxon>Eucoccidiorida</taxon>
        <taxon>Eimeriorina</taxon>
        <taxon>Cryptosporidiidae</taxon>
        <taxon>Cryptosporidium</taxon>
    </lineage>
</organism>
<dbReference type="Proteomes" id="UP000186176">
    <property type="component" value="Unassembled WGS sequence"/>
</dbReference>
<dbReference type="AlphaFoldDB" id="A0A1J4MG57"/>
<dbReference type="VEuPathDB" id="CryptoDB:cubi_02438"/>
<dbReference type="InterPro" id="IPR039713">
    <property type="entry name" value="At2g23090-like"/>
</dbReference>
<dbReference type="Pfam" id="PF12907">
    <property type="entry name" value="zf-met2"/>
    <property type="match status" value="1"/>
</dbReference>
<dbReference type="Gene3D" id="4.10.1050.10">
    <property type="entry name" value="At2g23090-like"/>
    <property type="match status" value="1"/>
</dbReference>
<evidence type="ECO:0000259" key="2">
    <source>
        <dbReference type="Pfam" id="PF12907"/>
    </source>
</evidence>
<keyword evidence="4" id="KW-1185">Reference proteome</keyword>
<evidence type="ECO:0000313" key="4">
    <source>
        <dbReference type="Proteomes" id="UP000186176"/>
    </source>
</evidence>
<sequence length="79" mass="8860">MGKGGNACKRNQCRERKVANGSKEGKSQLKVNAEAMSLKCQICLQPFMKVQTGPLLKQHWEAKHPKKTFQECFPGIELS</sequence>
<dbReference type="EMBL" id="LRBP01000017">
    <property type="protein sequence ID" value="OII73206.1"/>
    <property type="molecule type" value="Genomic_DNA"/>
</dbReference>